<reference evidence="4" key="1">
    <citation type="submission" date="2024-06" db="EMBL/GenBank/DDBJ databases">
        <authorList>
            <person name="Ryan C."/>
        </authorList>
    </citation>
    <scope>NUCLEOTIDE SEQUENCE [LARGE SCALE GENOMIC DNA]</scope>
</reference>
<keyword evidence="4" id="KW-1185">Reference proteome</keyword>
<sequence length="684" mass="74857">MRCWGCGRGARRRRRNGGSRALHDRGGDGGGGARAAPRSGRGSCGDGGDRGPTDRAGNRRQPAALRSGLRSCVDGGDQGKADRAGDGRQAAALGSGDRCCDSVRPPAVAAVGSAPASTPACNKEDVKGEAHVKEKTSIPSTSCYTLLTISRSNETVVILCSGEYWSTNKITVCGYLYRNNASQSNWKMLSNTSCRHQKNALDEKVGVPGDFVGSAGTSLCSPSKDNDSEILEAEDILPDAEKRQNITLPGFSGDGNKPCRKQAGTSLCPSSKDNNSKILEAQDLLPDADKRQNITLPGFSGDGNKLCKQLQFTVKASNGTSVSVQKDIDSTTVGSLIESICEKLGVPALDGYAVLEGKALNSDEYLSHYSISRDSNVEIRLRLRAGQYVTFDDKFDIDEIAMFDEITLPPMLIKQGVAIPTTSVKFFSYLSTCYLHEILKCVTGLHRVGWSFNGGFDSRDILFVGGRVYISSAQVGFNEISCANDYYRLYEIFSRKFSGYGYPVYFSHLLQYLRTCPAKGLSNTEAVIGFVTNHPCLEHYQDRMKQIMVLDNIVPRLDAADLQTLTNALGTYQDWVDNHVHGVPEMDGVYYFFNTVNVNGVVMVNPLYQDTPRGCLHYSNNYMKHVTNQVDVEVLEAAYCLHFDDFLPEMLLRIALHQHLHQNKSIVALLCNRLADKGTKERSD</sequence>
<gene>
    <name evidence="3" type="ORF">URODEC1_LOCUS78731</name>
</gene>
<evidence type="ECO:0000313" key="4">
    <source>
        <dbReference type="Proteomes" id="UP001497457"/>
    </source>
</evidence>
<feature type="compositionally biased region" description="Basic and acidic residues" evidence="1">
    <location>
        <begin position="47"/>
        <end position="57"/>
    </location>
</feature>
<dbReference type="AlphaFoldDB" id="A0ABC9CUV4"/>
<feature type="compositionally biased region" description="Basic and acidic residues" evidence="1">
    <location>
        <begin position="77"/>
        <end position="86"/>
    </location>
</feature>
<dbReference type="SUPFAM" id="SSF54236">
    <property type="entry name" value="Ubiquitin-like"/>
    <property type="match status" value="1"/>
</dbReference>
<evidence type="ECO:0000256" key="1">
    <source>
        <dbReference type="SAM" id="MobiDB-lite"/>
    </source>
</evidence>
<organism evidence="3 4">
    <name type="scientific">Urochloa decumbens</name>
    <dbReference type="NCBI Taxonomy" id="240449"/>
    <lineage>
        <taxon>Eukaryota</taxon>
        <taxon>Viridiplantae</taxon>
        <taxon>Streptophyta</taxon>
        <taxon>Embryophyta</taxon>
        <taxon>Tracheophyta</taxon>
        <taxon>Spermatophyta</taxon>
        <taxon>Magnoliopsida</taxon>
        <taxon>Liliopsida</taxon>
        <taxon>Poales</taxon>
        <taxon>Poaceae</taxon>
        <taxon>PACMAD clade</taxon>
        <taxon>Panicoideae</taxon>
        <taxon>Panicodae</taxon>
        <taxon>Paniceae</taxon>
        <taxon>Melinidinae</taxon>
        <taxon>Urochloa</taxon>
    </lineage>
</organism>
<proteinExistence type="predicted"/>
<evidence type="ECO:0000313" key="3">
    <source>
        <dbReference type="EMBL" id="CAL5026399.1"/>
    </source>
</evidence>
<dbReference type="PANTHER" id="PTHR35161:SF20">
    <property type="entry name" value="UBIQUITIN-LIKE DOMAIN-CONTAINING PROTEIN"/>
    <property type="match status" value="1"/>
</dbReference>
<dbReference type="InterPro" id="IPR000626">
    <property type="entry name" value="Ubiquitin-like_dom"/>
</dbReference>
<feature type="region of interest" description="Disordered" evidence="1">
    <location>
        <begin position="1"/>
        <end position="89"/>
    </location>
</feature>
<dbReference type="Proteomes" id="UP001497457">
    <property type="component" value="Chromosome 30rd"/>
</dbReference>
<dbReference type="Gene3D" id="3.10.20.90">
    <property type="entry name" value="Phosphatidylinositol 3-kinase Catalytic Subunit, Chain A, domain 1"/>
    <property type="match status" value="1"/>
</dbReference>
<accession>A0ABC9CUV4</accession>
<dbReference type="PANTHER" id="PTHR35161">
    <property type="entry name" value="OS02G0303100 PROTEIN"/>
    <property type="match status" value="1"/>
</dbReference>
<dbReference type="EMBL" id="OZ075140">
    <property type="protein sequence ID" value="CAL5026399.1"/>
    <property type="molecule type" value="Genomic_DNA"/>
</dbReference>
<name>A0ABC9CUV4_9POAL</name>
<evidence type="ECO:0000259" key="2">
    <source>
        <dbReference type="PROSITE" id="PS50053"/>
    </source>
</evidence>
<dbReference type="PROSITE" id="PS50053">
    <property type="entry name" value="UBIQUITIN_2"/>
    <property type="match status" value="1"/>
</dbReference>
<protein>
    <recommendedName>
        <fullName evidence="2">Ubiquitin-like domain-containing protein</fullName>
    </recommendedName>
</protein>
<dbReference type="InterPro" id="IPR029071">
    <property type="entry name" value="Ubiquitin-like_domsf"/>
</dbReference>
<reference evidence="3 4" key="2">
    <citation type="submission" date="2024-10" db="EMBL/GenBank/DDBJ databases">
        <authorList>
            <person name="Ryan C."/>
        </authorList>
    </citation>
    <scope>NUCLEOTIDE SEQUENCE [LARGE SCALE GENOMIC DNA]</scope>
</reference>
<feature type="domain" description="Ubiquitin-like" evidence="2">
    <location>
        <begin position="310"/>
        <end position="386"/>
    </location>
</feature>